<dbReference type="InterPro" id="IPR000182">
    <property type="entry name" value="GNAT_dom"/>
</dbReference>
<dbReference type="EMBL" id="JBHLUE010000011">
    <property type="protein sequence ID" value="MFC0565306.1"/>
    <property type="molecule type" value="Genomic_DNA"/>
</dbReference>
<dbReference type="InterPro" id="IPR016181">
    <property type="entry name" value="Acyl_CoA_acyltransferase"/>
</dbReference>
<accession>A0ABV6NX08</accession>
<protein>
    <submittedName>
        <fullName evidence="2">GNAT family N-acetyltransferase</fullName>
    </submittedName>
</protein>
<name>A0ABV6NX08_9ACTN</name>
<organism evidence="2 3">
    <name type="scientific">Plantactinospora siamensis</name>
    <dbReference type="NCBI Taxonomy" id="555372"/>
    <lineage>
        <taxon>Bacteria</taxon>
        <taxon>Bacillati</taxon>
        <taxon>Actinomycetota</taxon>
        <taxon>Actinomycetes</taxon>
        <taxon>Micromonosporales</taxon>
        <taxon>Micromonosporaceae</taxon>
        <taxon>Plantactinospora</taxon>
    </lineage>
</organism>
<evidence type="ECO:0000259" key="1">
    <source>
        <dbReference type="PROSITE" id="PS51186"/>
    </source>
</evidence>
<comment type="caution">
    <text evidence="2">The sequence shown here is derived from an EMBL/GenBank/DDBJ whole genome shotgun (WGS) entry which is preliminary data.</text>
</comment>
<feature type="domain" description="N-acetyltransferase" evidence="1">
    <location>
        <begin position="1"/>
        <end position="126"/>
    </location>
</feature>
<keyword evidence="3" id="KW-1185">Reference proteome</keyword>
<evidence type="ECO:0000313" key="3">
    <source>
        <dbReference type="Proteomes" id="UP001589894"/>
    </source>
</evidence>
<dbReference type="PROSITE" id="PS51186">
    <property type="entry name" value="GNAT"/>
    <property type="match status" value="1"/>
</dbReference>
<proteinExistence type="predicted"/>
<dbReference type="Proteomes" id="UP001589894">
    <property type="component" value="Unassembled WGS sequence"/>
</dbReference>
<dbReference type="CDD" id="cd04301">
    <property type="entry name" value="NAT_SF"/>
    <property type="match status" value="1"/>
</dbReference>
<gene>
    <name evidence="2" type="ORF">ACFFHU_14320</name>
</gene>
<dbReference type="Pfam" id="PF13302">
    <property type="entry name" value="Acetyltransf_3"/>
    <property type="match status" value="1"/>
</dbReference>
<sequence length="132" mass="14354">MARLIEQADPARPTEGGRAHCTYRWIVEDGRVLGGMALRHKLNGVAWQLGHLGYGIRPSARGRGLAGWALGRMLDEARTLGLDRVLVVCAVDNLASAKTIERAGGELEAIEDAGLGPTRRYWITLSPAPTRR</sequence>
<dbReference type="PANTHER" id="PTHR39173:SF1">
    <property type="entry name" value="ACETYLTRANSFERASE"/>
    <property type="match status" value="1"/>
</dbReference>
<dbReference type="Gene3D" id="3.40.630.30">
    <property type="match status" value="1"/>
</dbReference>
<dbReference type="SUPFAM" id="SSF55729">
    <property type="entry name" value="Acyl-CoA N-acyltransferases (Nat)"/>
    <property type="match status" value="1"/>
</dbReference>
<evidence type="ECO:0000313" key="2">
    <source>
        <dbReference type="EMBL" id="MFC0565306.1"/>
    </source>
</evidence>
<reference evidence="2 3" key="1">
    <citation type="submission" date="2024-09" db="EMBL/GenBank/DDBJ databases">
        <authorList>
            <person name="Sun Q."/>
            <person name="Mori K."/>
        </authorList>
    </citation>
    <scope>NUCLEOTIDE SEQUENCE [LARGE SCALE GENOMIC DNA]</scope>
    <source>
        <strain evidence="2 3">TBRC 2205</strain>
    </source>
</reference>
<dbReference type="RefSeq" id="WP_377339007.1">
    <property type="nucleotide sequence ID" value="NZ_JBHLUE010000011.1"/>
</dbReference>
<dbReference type="PANTHER" id="PTHR39173">
    <property type="entry name" value="ACETYLTRANSFERASE"/>
    <property type="match status" value="1"/>
</dbReference>